<dbReference type="Proteomes" id="UP000823775">
    <property type="component" value="Unassembled WGS sequence"/>
</dbReference>
<dbReference type="EMBL" id="JACEIK010002964">
    <property type="protein sequence ID" value="MCD9639650.1"/>
    <property type="molecule type" value="Genomic_DNA"/>
</dbReference>
<keyword evidence="2" id="KW-1185">Reference proteome</keyword>
<organism evidence="1 2">
    <name type="scientific">Datura stramonium</name>
    <name type="common">Jimsonweed</name>
    <name type="synonym">Common thornapple</name>
    <dbReference type="NCBI Taxonomy" id="4076"/>
    <lineage>
        <taxon>Eukaryota</taxon>
        <taxon>Viridiplantae</taxon>
        <taxon>Streptophyta</taxon>
        <taxon>Embryophyta</taxon>
        <taxon>Tracheophyta</taxon>
        <taxon>Spermatophyta</taxon>
        <taxon>Magnoliopsida</taxon>
        <taxon>eudicotyledons</taxon>
        <taxon>Gunneridae</taxon>
        <taxon>Pentapetalae</taxon>
        <taxon>asterids</taxon>
        <taxon>lamiids</taxon>
        <taxon>Solanales</taxon>
        <taxon>Solanaceae</taxon>
        <taxon>Solanoideae</taxon>
        <taxon>Datureae</taxon>
        <taxon>Datura</taxon>
    </lineage>
</organism>
<protein>
    <submittedName>
        <fullName evidence="1">Uncharacterized protein</fullName>
    </submittedName>
</protein>
<reference evidence="1 2" key="1">
    <citation type="journal article" date="2021" name="BMC Genomics">
        <title>Datura genome reveals duplications of psychoactive alkaloid biosynthetic genes and high mutation rate following tissue culture.</title>
        <authorList>
            <person name="Rajewski A."/>
            <person name="Carter-House D."/>
            <person name="Stajich J."/>
            <person name="Litt A."/>
        </authorList>
    </citation>
    <scope>NUCLEOTIDE SEQUENCE [LARGE SCALE GENOMIC DNA]</scope>
    <source>
        <strain evidence="1">AR-01</strain>
    </source>
</reference>
<evidence type="ECO:0000313" key="1">
    <source>
        <dbReference type="EMBL" id="MCD9639650.1"/>
    </source>
</evidence>
<accession>A0ABS8UXR6</accession>
<sequence>MSQKNQAFGRVGSIIFSIGVHRRLQCGPEGFTFVPSGFMASKDEKGNEVKIANKGLKRLRKGMKGSSSSAAKGTHARRFGAKVVEPHGLKWFQEQKEAKYVVENWIDKGRIAFELPTIHDKVRELRLGYVFAVLEECNLTLVVASVVISCGSSSVID</sequence>
<proteinExistence type="predicted"/>
<evidence type="ECO:0000313" key="2">
    <source>
        <dbReference type="Proteomes" id="UP000823775"/>
    </source>
</evidence>
<name>A0ABS8UXR6_DATST</name>
<comment type="caution">
    <text evidence="1">The sequence shown here is derived from an EMBL/GenBank/DDBJ whole genome shotgun (WGS) entry which is preliminary data.</text>
</comment>
<gene>
    <name evidence="1" type="ORF">HAX54_024300</name>
</gene>